<evidence type="ECO:0000313" key="1">
    <source>
        <dbReference type="EMBL" id="QIZ06318.1"/>
    </source>
</evidence>
<organism evidence="1 2">
    <name type="scientific">Priestia megaterium</name>
    <name type="common">Bacillus megaterium</name>
    <dbReference type="NCBI Taxonomy" id="1404"/>
    <lineage>
        <taxon>Bacteria</taxon>
        <taxon>Bacillati</taxon>
        <taxon>Bacillota</taxon>
        <taxon>Bacilli</taxon>
        <taxon>Bacillales</taxon>
        <taxon>Bacillaceae</taxon>
        <taxon>Priestia</taxon>
    </lineage>
</organism>
<dbReference type="AlphaFoldDB" id="A0A6H1NYI2"/>
<gene>
    <name evidence="1" type="ORF">HFZ78_05955</name>
</gene>
<dbReference type="Proteomes" id="UP000501868">
    <property type="component" value="Chromosome"/>
</dbReference>
<accession>A0A6H1NYI2</accession>
<evidence type="ECO:0000313" key="2">
    <source>
        <dbReference type="Proteomes" id="UP000501868"/>
    </source>
</evidence>
<reference evidence="1 2" key="2">
    <citation type="submission" date="2020-04" db="EMBL/GenBank/DDBJ databases">
        <authorList>
            <person name="Fomenkov A."/>
            <person name="Anton B.P."/>
            <person name="Roberts R.J."/>
        </authorList>
    </citation>
    <scope>NUCLEOTIDE SEQUENCE [LARGE SCALE GENOMIC DNA]</scope>
    <source>
        <strain evidence="1 2">S2</strain>
    </source>
</reference>
<dbReference type="EMBL" id="CP051128">
    <property type="protein sequence ID" value="QIZ06318.1"/>
    <property type="molecule type" value="Genomic_DNA"/>
</dbReference>
<protein>
    <submittedName>
        <fullName evidence="1">Uncharacterized protein</fullName>
    </submittedName>
</protein>
<proteinExistence type="predicted"/>
<reference evidence="1 2" key="1">
    <citation type="submission" date="2020-04" db="EMBL/GenBank/DDBJ databases">
        <title>Genome-Wide Identification of 5-Methylcytosine Sites in Bacterial Genomes By High-Throughput Sequencing of MspJI Restriction Fragments.</title>
        <authorList>
            <person name="Wu V."/>
        </authorList>
    </citation>
    <scope>NUCLEOTIDE SEQUENCE [LARGE SCALE GENOMIC DNA]</scope>
    <source>
        <strain evidence="1 2">S2</strain>
    </source>
</reference>
<name>A0A6H1NYI2_PRIMG</name>
<sequence length="77" mass="8757">MSELEPLEYETGTAIREYDIIDITQTANGYEVLLDIELDSGYSLARTKLEVTNEDLLGYETDKIEEGIKFALGFFNQ</sequence>